<dbReference type="STRING" id="134849.SAMN05443668_12080"/>
<feature type="transmembrane region" description="Helical" evidence="6">
    <location>
        <begin position="86"/>
        <end position="106"/>
    </location>
</feature>
<dbReference type="AlphaFoldDB" id="A0A1M7RLJ9"/>
<dbReference type="PANTHER" id="PTHR42718:SF9">
    <property type="entry name" value="MAJOR FACILITATOR SUPERFAMILY MULTIDRUG TRANSPORTER MFSC"/>
    <property type="match status" value="1"/>
</dbReference>
<evidence type="ECO:0000259" key="7">
    <source>
        <dbReference type="PROSITE" id="PS50850"/>
    </source>
</evidence>
<dbReference type="GO" id="GO:0005886">
    <property type="term" value="C:plasma membrane"/>
    <property type="evidence" value="ECO:0007669"/>
    <property type="project" value="UniProtKB-SubCell"/>
</dbReference>
<keyword evidence="3 6" id="KW-0812">Transmembrane</keyword>
<dbReference type="GO" id="GO:0022857">
    <property type="term" value="F:transmembrane transporter activity"/>
    <property type="evidence" value="ECO:0007669"/>
    <property type="project" value="InterPro"/>
</dbReference>
<comment type="subcellular location">
    <subcellularLocation>
        <location evidence="1">Cell membrane</location>
        <topology evidence="1">Multi-pass membrane protein</topology>
    </subcellularLocation>
</comment>
<feature type="domain" description="Major facilitator superfamily (MFS) profile" evidence="7">
    <location>
        <begin position="17"/>
        <end position="467"/>
    </location>
</feature>
<evidence type="ECO:0000256" key="2">
    <source>
        <dbReference type="ARBA" id="ARBA00022448"/>
    </source>
</evidence>
<keyword evidence="4 6" id="KW-1133">Transmembrane helix</keyword>
<dbReference type="InterPro" id="IPR020846">
    <property type="entry name" value="MFS_dom"/>
</dbReference>
<dbReference type="Gene3D" id="1.20.1250.20">
    <property type="entry name" value="MFS general substrate transporter like domains"/>
    <property type="match status" value="2"/>
</dbReference>
<evidence type="ECO:0000313" key="9">
    <source>
        <dbReference type="Proteomes" id="UP000184440"/>
    </source>
</evidence>
<feature type="transmembrane region" description="Helical" evidence="6">
    <location>
        <begin position="168"/>
        <end position="189"/>
    </location>
</feature>
<name>A0A1M7RLJ9_9ACTN</name>
<gene>
    <name evidence="8" type="ORF">SAMN05443668_12080</name>
</gene>
<evidence type="ECO:0000313" key="8">
    <source>
        <dbReference type="EMBL" id="SHN47124.1"/>
    </source>
</evidence>
<dbReference type="Pfam" id="PF07690">
    <property type="entry name" value="MFS_1"/>
    <property type="match status" value="1"/>
</dbReference>
<dbReference type="SUPFAM" id="SSF103473">
    <property type="entry name" value="MFS general substrate transporter"/>
    <property type="match status" value="2"/>
</dbReference>
<keyword evidence="2" id="KW-0813">Transport</keyword>
<feature type="transmembrane region" description="Helical" evidence="6">
    <location>
        <begin position="201"/>
        <end position="220"/>
    </location>
</feature>
<feature type="transmembrane region" description="Helical" evidence="6">
    <location>
        <begin position="270"/>
        <end position="289"/>
    </location>
</feature>
<organism evidence="8 9">
    <name type="scientific">Cryptosporangium aurantiacum</name>
    <dbReference type="NCBI Taxonomy" id="134849"/>
    <lineage>
        <taxon>Bacteria</taxon>
        <taxon>Bacillati</taxon>
        <taxon>Actinomycetota</taxon>
        <taxon>Actinomycetes</taxon>
        <taxon>Cryptosporangiales</taxon>
        <taxon>Cryptosporangiaceae</taxon>
        <taxon>Cryptosporangium</taxon>
    </lineage>
</organism>
<evidence type="ECO:0000256" key="4">
    <source>
        <dbReference type="ARBA" id="ARBA00022989"/>
    </source>
</evidence>
<feature type="transmembrane region" description="Helical" evidence="6">
    <location>
        <begin position="12"/>
        <end position="35"/>
    </location>
</feature>
<dbReference type="OrthoDB" id="4484751at2"/>
<keyword evidence="9" id="KW-1185">Reference proteome</keyword>
<dbReference type="InterPro" id="IPR011701">
    <property type="entry name" value="MFS"/>
</dbReference>
<evidence type="ECO:0000256" key="5">
    <source>
        <dbReference type="ARBA" id="ARBA00023136"/>
    </source>
</evidence>
<dbReference type="InterPro" id="IPR036259">
    <property type="entry name" value="MFS_trans_sf"/>
</dbReference>
<protein>
    <submittedName>
        <fullName evidence="8">Drug resistance transporter, EmrB/QacA subfamily</fullName>
    </submittedName>
</protein>
<proteinExistence type="predicted"/>
<dbReference type="EMBL" id="FRCS01000020">
    <property type="protein sequence ID" value="SHN47124.1"/>
    <property type="molecule type" value="Genomic_DNA"/>
</dbReference>
<sequence>MLRPTTPPQAPATPRFIVPVLASGGLVAAVMQTIVVPLIPSLPRLLNAAPDDATWVITATLLSASIATPVAGRLGDMFGKRRMMMISLGLLAVGAVFSALSSSLALMVVGRVLQGAGSGAIPLGISLMKDILPPDKQGSAIAFMSSTMGTGAAIGLPASALVAEHLDWHVLFWGAAAIGLLALVAVAVTVPESGLRPGGRFDAFGALGLAVWLTALLLVISKGNSWGWTSPVIGLLAAVVAVVVPLWTLYELRRPGPLVDLRTTVRRPVLVTNVASVLIGFSMYGSVMILPQLLQAPTSTGVGLGQSMLAAGLCMAPSGLVMLFASPLSARLSAARGARTTLMVGALVLGTAFATATFLMQAVWQVVLIGIFTGLGIALAYAAMPTLIMQNVPLGETAAANGLNTLMRSLGTSLSSAVMAVLLADTFVTDGEGLLPTGLGAFRLAYLVAAVAAVTGALLCLLLPRRS</sequence>
<feature type="transmembrane region" description="Helical" evidence="6">
    <location>
        <begin position="366"/>
        <end position="384"/>
    </location>
</feature>
<feature type="transmembrane region" description="Helical" evidence="6">
    <location>
        <begin position="342"/>
        <end position="360"/>
    </location>
</feature>
<accession>A0A1M7RLJ9</accession>
<dbReference type="RefSeq" id="WP_073264695.1">
    <property type="nucleotide sequence ID" value="NZ_FRCS01000020.1"/>
</dbReference>
<dbReference type="Proteomes" id="UP000184440">
    <property type="component" value="Unassembled WGS sequence"/>
</dbReference>
<feature type="transmembrane region" description="Helical" evidence="6">
    <location>
        <begin position="444"/>
        <end position="463"/>
    </location>
</feature>
<keyword evidence="5 6" id="KW-0472">Membrane</keyword>
<evidence type="ECO:0000256" key="3">
    <source>
        <dbReference type="ARBA" id="ARBA00022692"/>
    </source>
</evidence>
<evidence type="ECO:0000256" key="6">
    <source>
        <dbReference type="SAM" id="Phobius"/>
    </source>
</evidence>
<reference evidence="8 9" key="1">
    <citation type="submission" date="2016-11" db="EMBL/GenBank/DDBJ databases">
        <authorList>
            <person name="Jaros S."/>
            <person name="Januszkiewicz K."/>
            <person name="Wedrychowicz H."/>
        </authorList>
    </citation>
    <scope>NUCLEOTIDE SEQUENCE [LARGE SCALE GENOMIC DNA]</scope>
    <source>
        <strain evidence="8 9">DSM 46144</strain>
    </source>
</reference>
<dbReference type="PROSITE" id="PS50850">
    <property type="entry name" value="MFS"/>
    <property type="match status" value="1"/>
</dbReference>
<feature type="transmembrane region" description="Helical" evidence="6">
    <location>
        <begin position="140"/>
        <end position="162"/>
    </location>
</feature>
<dbReference type="CDD" id="cd17504">
    <property type="entry name" value="MFS_MMR_MDR_like"/>
    <property type="match status" value="1"/>
</dbReference>
<dbReference type="PANTHER" id="PTHR42718">
    <property type="entry name" value="MAJOR FACILITATOR SUPERFAMILY MULTIDRUG TRANSPORTER MFSC"/>
    <property type="match status" value="1"/>
</dbReference>
<feature type="transmembrane region" description="Helical" evidence="6">
    <location>
        <begin position="232"/>
        <end position="250"/>
    </location>
</feature>
<evidence type="ECO:0000256" key="1">
    <source>
        <dbReference type="ARBA" id="ARBA00004651"/>
    </source>
</evidence>
<feature type="transmembrane region" description="Helical" evidence="6">
    <location>
        <begin position="55"/>
        <end position="74"/>
    </location>
</feature>
<feature type="transmembrane region" description="Helical" evidence="6">
    <location>
        <begin position="309"/>
        <end position="330"/>
    </location>
</feature>